<evidence type="ECO:0000256" key="1">
    <source>
        <dbReference type="SAM" id="MobiDB-lite"/>
    </source>
</evidence>
<reference evidence="2" key="1">
    <citation type="journal article" date="2012" name="J. Bacteriol.">
        <title>Genome Sequence of Streptomyces auratus Strain AGR0001, a Phoslactomycin-Producing Actinomycete.</title>
        <authorList>
            <person name="Han X."/>
            <person name="Li M."/>
            <person name="Ding Z."/>
            <person name="Zhao J."/>
            <person name="Ji K."/>
            <person name="Wen M."/>
            <person name="Lu T."/>
        </authorList>
    </citation>
    <scope>NUCLEOTIDE SEQUENCE [LARGE SCALE GENOMIC DNA]</scope>
    <source>
        <strain evidence="2">AGR0001</strain>
    </source>
</reference>
<dbReference type="STRING" id="1160718.SU9_09489"/>
<feature type="compositionally biased region" description="Basic and acidic residues" evidence="1">
    <location>
        <begin position="27"/>
        <end position="36"/>
    </location>
</feature>
<name>J2K499_9ACTN</name>
<protein>
    <submittedName>
        <fullName evidence="2">Putative transposase</fullName>
    </submittedName>
</protein>
<dbReference type="HOGENOM" id="CLU_3189341_0_0_11"/>
<dbReference type="EMBL" id="AJGV01000065">
    <property type="protein sequence ID" value="EJJ07295.1"/>
    <property type="molecule type" value="Genomic_DNA"/>
</dbReference>
<accession>J2K499</accession>
<proteinExistence type="predicted"/>
<dbReference type="PATRIC" id="fig|1160718.3.peg.1918"/>
<organism evidence="2">
    <name type="scientific">Streptomyces auratus AGR0001</name>
    <dbReference type="NCBI Taxonomy" id="1160718"/>
    <lineage>
        <taxon>Bacteria</taxon>
        <taxon>Bacillati</taxon>
        <taxon>Actinomycetota</taxon>
        <taxon>Actinomycetes</taxon>
        <taxon>Kitasatosporales</taxon>
        <taxon>Streptomycetaceae</taxon>
        <taxon>Streptomyces</taxon>
    </lineage>
</organism>
<gene>
    <name evidence="2" type="ORF">SU9_09489</name>
</gene>
<feature type="region of interest" description="Disordered" evidence="1">
    <location>
        <begin position="27"/>
        <end position="46"/>
    </location>
</feature>
<dbReference type="SUPFAM" id="SSF46689">
    <property type="entry name" value="Homeodomain-like"/>
    <property type="match status" value="1"/>
</dbReference>
<dbReference type="AlphaFoldDB" id="J2K499"/>
<comment type="caution">
    <text evidence="2">The sequence shown here is derived from an EMBL/GenBank/DDBJ whole genome shotgun (WGS) entry which is preliminary data.</text>
</comment>
<dbReference type="eggNOG" id="COG3415">
    <property type="taxonomic scope" value="Bacteria"/>
</dbReference>
<sequence length="46" mass="5159">MNKDVAARLGIEAHTVSRWRGRFVRDRLEGLADEPRPGGPRTVADE</sequence>
<evidence type="ECO:0000313" key="2">
    <source>
        <dbReference type="EMBL" id="EJJ07295.1"/>
    </source>
</evidence>
<dbReference type="Pfam" id="PF13551">
    <property type="entry name" value="HTH_29"/>
    <property type="match status" value="1"/>
</dbReference>
<dbReference type="InterPro" id="IPR009057">
    <property type="entry name" value="Homeodomain-like_sf"/>
</dbReference>